<reference evidence="6" key="1">
    <citation type="journal article" date="2006" name="Science">
        <title>Ancient noncoding elements conserved in the human genome.</title>
        <authorList>
            <person name="Venkatesh B."/>
            <person name="Kirkness E.F."/>
            <person name="Loh Y.H."/>
            <person name="Halpern A.L."/>
            <person name="Lee A.P."/>
            <person name="Johnson J."/>
            <person name="Dandona N."/>
            <person name="Viswanathan L.D."/>
            <person name="Tay A."/>
            <person name="Venter J.C."/>
            <person name="Strausberg R.L."/>
            <person name="Brenner S."/>
        </authorList>
    </citation>
    <scope>NUCLEOTIDE SEQUENCE [LARGE SCALE GENOMIC DNA]</scope>
</reference>
<evidence type="ECO:0008006" key="7">
    <source>
        <dbReference type="Google" id="ProtNLM"/>
    </source>
</evidence>
<dbReference type="InterPro" id="IPR002347">
    <property type="entry name" value="SDR_fam"/>
</dbReference>
<name>A0A4W3IZM8_CALMI</name>
<dbReference type="InParanoid" id="A0A4W3IZM8"/>
<evidence type="ECO:0000313" key="5">
    <source>
        <dbReference type="Ensembl" id="ENSCMIP00000036134.1"/>
    </source>
</evidence>
<dbReference type="InterPro" id="IPR051721">
    <property type="entry name" value="Biopterin_syn/organic_redct"/>
</dbReference>
<proteinExistence type="predicted"/>
<dbReference type="GO" id="GO:0005737">
    <property type="term" value="C:cytoplasm"/>
    <property type="evidence" value="ECO:0007669"/>
    <property type="project" value="UniProtKB-SubCell"/>
</dbReference>
<reference evidence="6" key="3">
    <citation type="journal article" date="2014" name="Nature">
        <title>Elephant shark genome provides unique insights into gnathostome evolution.</title>
        <authorList>
            <consortium name="International Elephant Shark Genome Sequencing Consortium"/>
            <person name="Venkatesh B."/>
            <person name="Lee A.P."/>
            <person name="Ravi V."/>
            <person name="Maurya A.K."/>
            <person name="Lian M.M."/>
            <person name="Swann J.B."/>
            <person name="Ohta Y."/>
            <person name="Flajnik M.F."/>
            <person name="Sutoh Y."/>
            <person name="Kasahara M."/>
            <person name="Hoon S."/>
            <person name="Gangu V."/>
            <person name="Roy S.W."/>
            <person name="Irimia M."/>
            <person name="Korzh V."/>
            <person name="Kondrychyn I."/>
            <person name="Lim Z.W."/>
            <person name="Tay B.H."/>
            <person name="Tohari S."/>
            <person name="Kong K.W."/>
            <person name="Ho S."/>
            <person name="Lorente-Galdos B."/>
            <person name="Quilez J."/>
            <person name="Marques-Bonet T."/>
            <person name="Raney B.J."/>
            <person name="Ingham P.W."/>
            <person name="Tay A."/>
            <person name="Hillier L.W."/>
            <person name="Minx P."/>
            <person name="Boehm T."/>
            <person name="Wilson R.K."/>
            <person name="Brenner S."/>
            <person name="Warren W.C."/>
        </authorList>
    </citation>
    <scope>NUCLEOTIDE SEQUENCE [LARGE SCALE GENOMIC DNA]</scope>
</reference>
<dbReference type="PANTHER" id="PTHR44085">
    <property type="entry name" value="SEPIAPTERIN REDUCTASE"/>
    <property type="match status" value="1"/>
</dbReference>
<keyword evidence="4" id="KW-0560">Oxidoreductase</keyword>
<evidence type="ECO:0000256" key="4">
    <source>
        <dbReference type="ARBA" id="ARBA00023002"/>
    </source>
</evidence>
<evidence type="ECO:0000256" key="2">
    <source>
        <dbReference type="ARBA" id="ARBA00022490"/>
    </source>
</evidence>
<accession>A0A4W3IZM8</accession>
<dbReference type="InterPro" id="IPR036291">
    <property type="entry name" value="NAD(P)-bd_dom_sf"/>
</dbReference>
<dbReference type="Pfam" id="PF00106">
    <property type="entry name" value="adh_short"/>
    <property type="match status" value="1"/>
</dbReference>
<reference evidence="5" key="4">
    <citation type="submission" date="2025-08" db="UniProtKB">
        <authorList>
            <consortium name="Ensembl"/>
        </authorList>
    </citation>
    <scope>IDENTIFICATION</scope>
</reference>
<dbReference type="AlphaFoldDB" id="A0A4W3IZM8"/>
<dbReference type="PANTHER" id="PTHR44085:SF2">
    <property type="entry name" value="SEPIAPTERIN REDUCTASE"/>
    <property type="match status" value="1"/>
</dbReference>
<keyword evidence="2" id="KW-0963">Cytoplasm</keyword>
<organism evidence="5 6">
    <name type="scientific">Callorhinchus milii</name>
    <name type="common">Ghost shark</name>
    <dbReference type="NCBI Taxonomy" id="7868"/>
    <lineage>
        <taxon>Eukaryota</taxon>
        <taxon>Metazoa</taxon>
        <taxon>Chordata</taxon>
        <taxon>Craniata</taxon>
        <taxon>Vertebrata</taxon>
        <taxon>Chondrichthyes</taxon>
        <taxon>Holocephali</taxon>
        <taxon>Chimaeriformes</taxon>
        <taxon>Callorhinchidae</taxon>
        <taxon>Callorhinchus</taxon>
    </lineage>
</organism>
<reference evidence="6" key="2">
    <citation type="journal article" date="2007" name="PLoS Biol.">
        <title>Survey sequencing and comparative analysis of the elephant shark (Callorhinchus milii) genome.</title>
        <authorList>
            <person name="Venkatesh B."/>
            <person name="Kirkness E.F."/>
            <person name="Loh Y.H."/>
            <person name="Halpern A.L."/>
            <person name="Lee A.P."/>
            <person name="Johnson J."/>
            <person name="Dandona N."/>
            <person name="Viswanathan L.D."/>
            <person name="Tay A."/>
            <person name="Venter J.C."/>
            <person name="Strausberg R.L."/>
            <person name="Brenner S."/>
        </authorList>
    </citation>
    <scope>NUCLEOTIDE SEQUENCE [LARGE SCALE GENOMIC DNA]</scope>
</reference>
<dbReference type="GO" id="GO:0006729">
    <property type="term" value="P:tetrahydrobiopterin biosynthetic process"/>
    <property type="evidence" value="ECO:0007669"/>
    <property type="project" value="TreeGrafter"/>
</dbReference>
<dbReference type="Ensembl" id="ENSCMIT00000036667.1">
    <property type="protein sequence ID" value="ENSCMIP00000036134.1"/>
    <property type="gene ID" value="ENSCMIG00000015271.1"/>
</dbReference>
<evidence type="ECO:0000313" key="6">
    <source>
        <dbReference type="Proteomes" id="UP000314986"/>
    </source>
</evidence>
<dbReference type="GeneTree" id="ENSGT00440000033609"/>
<dbReference type="PRINTS" id="PR00081">
    <property type="entry name" value="GDHRDH"/>
</dbReference>
<reference evidence="5" key="5">
    <citation type="submission" date="2025-09" db="UniProtKB">
        <authorList>
            <consortium name="Ensembl"/>
        </authorList>
    </citation>
    <scope>IDENTIFICATION</scope>
</reference>
<evidence type="ECO:0000256" key="3">
    <source>
        <dbReference type="ARBA" id="ARBA00022857"/>
    </source>
</evidence>
<dbReference type="Proteomes" id="UP000314986">
    <property type="component" value="Unassembled WGS sequence"/>
</dbReference>
<keyword evidence="6" id="KW-1185">Reference proteome</keyword>
<dbReference type="Gene3D" id="3.40.50.720">
    <property type="entry name" value="NAD(P)-binding Rossmann-like Domain"/>
    <property type="match status" value="1"/>
</dbReference>
<keyword evidence="3" id="KW-0521">NADP</keyword>
<sequence>MAERENMFRKCLCVITGASRGLGRELALHLVLVASSGVRREEVRRAVLALQPSLCVILVPADLSIQQGLQAALASIPQDCPERLLLINNAGSLGNISKFVVDFTSPAEITDYFILNVTSFMCLSAGMLRAFPQKAGLTHTVVNISSLSAIKPFKCWSLYCMGKAAREMMVLSCAPGPLDTDMFLQARTETDDPELREVMKSLYVEGNVLTPPRFRPKTTSPPHPSSFPQLLPQPQLCPHSPLTYKVSALTTTLQDSNIN</sequence>
<dbReference type="GO" id="GO:0004757">
    <property type="term" value="F:sepiapterin reductase (NADP+) activity"/>
    <property type="evidence" value="ECO:0007669"/>
    <property type="project" value="TreeGrafter"/>
</dbReference>
<protein>
    <recommendedName>
        <fullName evidence="7">Sepiapterin reductase</fullName>
    </recommendedName>
</protein>
<comment type="subcellular location">
    <subcellularLocation>
        <location evidence="1">Cytoplasm</location>
    </subcellularLocation>
</comment>
<evidence type="ECO:0000256" key="1">
    <source>
        <dbReference type="ARBA" id="ARBA00004496"/>
    </source>
</evidence>
<dbReference type="SUPFAM" id="SSF51735">
    <property type="entry name" value="NAD(P)-binding Rossmann-fold domains"/>
    <property type="match status" value="1"/>
</dbReference>
<dbReference type="STRING" id="7868.ENSCMIP00000036134"/>